<dbReference type="Pfam" id="PF00356">
    <property type="entry name" value="LacI"/>
    <property type="match status" value="1"/>
</dbReference>
<dbReference type="PROSITE" id="PS50932">
    <property type="entry name" value="HTH_LACI_2"/>
    <property type="match status" value="1"/>
</dbReference>
<dbReference type="AlphaFoldDB" id="A0A6L6ITH0"/>
<dbReference type="InterPro" id="IPR006059">
    <property type="entry name" value="SBP"/>
</dbReference>
<dbReference type="Pfam" id="PF01547">
    <property type="entry name" value="SBP_bac_1"/>
    <property type="match status" value="1"/>
</dbReference>
<organism evidence="6 7">
    <name type="scientific">Intestinirhabdus alba</name>
    <dbReference type="NCBI Taxonomy" id="2899544"/>
    <lineage>
        <taxon>Bacteria</taxon>
        <taxon>Pseudomonadati</taxon>
        <taxon>Pseudomonadota</taxon>
        <taxon>Gammaproteobacteria</taxon>
        <taxon>Enterobacterales</taxon>
        <taxon>Enterobacteriaceae</taxon>
        <taxon>Intestinirhabdus</taxon>
    </lineage>
</organism>
<keyword evidence="1" id="KW-0805">Transcription regulation</keyword>
<evidence type="ECO:0000256" key="3">
    <source>
        <dbReference type="ARBA" id="ARBA00023163"/>
    </source>
</evidence>
<name>A0A6L6ITH0_9ENTR</name>
<keyword evidence="7" id="KW-1185">Reference proteome</keyword>
<dbReference type="InterPro" id="IPR028082">
    <property type="entry name" value="Peripla_BP_I"/>
</dbReference>
<comment type="caution">
    <text evidence="6">The sequence shown here is derived from an EMBL/GenBank/DDBJ whole genome shotgun (WGS) entry which is preliminary data.</text>
</comment>
<dbReference type="RefSeq" id="WP_155109544.1">
    <property type="nucleotide sequence ID" value="NZ_WMJZ01000028.1"/>
</dbReference>
<evidence type="ECO:0000313" key="6">
    <source>
        <dbReference type="EMBL" id="MTH48023.1"/>
    </source>
</evidence>
<dbReference type="PANTHER" id="PTHR30146:SF109">
    <property type="entry name" value="HTH-TYPE TRANSCRIPTIONAL REGULATOR GALS"/>
    <property type="match status" value="1"/>
</dbReference>
<dbReference type="InterPro" id="IPR000843">
    <property type="entry name" value="HTH_LacI"/>
</dbReference>
<dbReference type="SUPFAM" id="SSF53850">
    <property type="entry name" value="Periplasmic binding protein-like II"/>
    <property type="match status" value="1"/>
</dbReference>
<feature type="domain" description="HTH cro/C1-type" evidence="5">
    <location>
        <begin position="3"/>
        <end position="39"/>
    </location>
</feature>
<keyword evidence="2" id="KW-0238">DNA-binding</keyword>
<dbReference type="EMBL" id="WMJZ01000028">
    <property type="protein sequence ID" value="MTH48023.1"/>
    <property type="molecule type" value="Genomic_DNA"/>
</dbReference>
<dbReference type="CDD" id="cd01392">
    <property type="entry name" value="HTH_LacI"/>
    <property type="match status" value="1"/>
</dbReference>
<dbReference type="PROSITE" id="PS00356">
    <property type="entry name" value="HTH_LACI_1"/>
    <property type="match status" value="1"/>
</dbReference>
<dbReference type="PRINTS" id="PR00036">
    <property type="entry name" value="HTHLACI"/>
</dbReference>
<dbReference type="InterPro" id="IPR010982">
    <property type="entry name" value="Lambda_DNA-bd_dom_sf"/>
</dbReference>
<dbReference type="Proteomes" id="UP000477739">
    <property type="component" value="Unassembled WGS sequence"/>
</dbReference>
<dbReference type="OrthoDB" id="9808332at2"/>
<dbReference type="PANTHER" id="PTHR30146">
    <property type="entry name" value="LACI-RELATED TRANSCRIPTIONAL REPRESSOR"/>
    <property type="match status" value="1"/>
</dbReference>
<dbReference type="PROSITE" id="PS50943">
    <property type="entry name" value="HTH_CROC1"/>
    <property type="match status" value="1"/>
</dbReference>
<evidence type="ECO:0000313" key="7">
    <source>
        <dbReference type="Proteomes" id="UP000477739"/>
    </source>
</evidence>
<dbReference type="Gene3D" id="1.10.260.40">
    <property type="entry name" value="lambda repressor-like DNA-binding domains"/>
    <property type="match status" value="1"/>
</dbReference>
<reference evidence="6 7" key="1">
    <citation type="submission" date="2019-11" db="EMBL/GenBank/DDBJ databases">
        <title>Escherichia alba sp. nov. isolated from the gut of plastic-eating superworms Zophobas atratus.</title>
        <authorList>
            <person name="Yang Y."/>
        </authorList>
    </citation>
    <scope>NUCLEOTIDE SEQUENCE [LARGE SCALE GENOMIC DNA]</scope>
    <source>
        <strain evidence="7">BIT-B35</strain>
    </source>
</reference>
<protein>
    <submittedName>
        <fullName evidence="6">Extracellular solute-binding protein</fullName>
    </submittedName>
</protein>
<dbReference type="GO" id="GO:0003700">
    <property type="term" value="F:DNA-binding transcription factor activity"/>
    <property type="evidence" value="ECO:0007669"/>
    <property type="project" value="TreeGrafter"/>
</dbReference>
<proteinExistence type="predicted"/>
<dbReference type="SMART" id="SM00354">
    <property type="entry name" value="HTH_LACI"/>
    <property type="match status" value="1"/>
</dbReference>
<keyword evidence="3" id="KW-0804">Transcription</keyword>
<accession>A0A6L6ITH0</accession>
<dbReference type="GO" id="GO:0030288">
    <property type="term" value="C:outer membrane-bounded periplasmic space"/>
    <property type="evidence" value="ECO:0007669"/>
    <property type="project" value="UniProtKB-ARBA"/>
</dbReference>
<dbReference type="InterPro" id="IPR001387">
    <property type="entry name" value="Cro/C1-type_HTH"/>
</dbReference>
<evidence type="ECO:0000259" key="5">
    <source>
        <dbReference type="PROSITE" id="PS50943"/>
    </source>
</evidence>
<dbReference type="Gene3D" id="3.40.50.2300">
    <property type="match status" value="2"/>
</dbReference>
<evidence type="ECO:0000256" key="1">
    <source>
        <dbReference type="ARBA" id="ARBA00023015"/>
    </source>
</evidence>
<dbReference type="Gene3D" id="3.40.190.10">
    <property type="entry name" value="Periplasmic binding protein-like II"/>
    <property type="match status" value="2"/>
</dbReference>
<dbReference type="SUPFAM" id="SSF53822">
    <property type="entry name" value="Periplasmic binding protein-like I"/>
    <property type="match status" value="1"/>
</dbReference>
<sequence>MATIKDIARMAGVSHGTVSNVLNGRGNVSVEKIEAVRRAASAMGYQLNAQAQSLRASKSNDIALVLPDIDATPCHRLYSGIARALPPGTALNLYLTGDRPAREREILAALATRAPKAVIVASCLEEADDWYRALRLPPRQIAFVWRRPRNAEVSFSHDFFAAGEEIARRIAAGKHQHVGVLCDPLHYACAGRFVAGIRAALPPDARLTIIDSPDEEADLAAFDFFSAAPPDAFITQDNEKLRSLTRALALGHSGRPGALYSLSDSEPPADAVTHYYQLDYGYLGQRIVSDLEEDKALPPETLLANRGFALPPLPPRTQAPEETLNLLILPSPSTQALKKLLPHFARQTGIRVNLAVHPWDEVFTILSSPEQLAWYDLLRIDVACLPWFARQRLRPLADIADDLPALAAPFPPALVEQFCRVNDETLWALPFDASTQLLFYRRDLFSDPTLSRMYYEKHGEALRVPQRFSEFDRIARFFGELHEPGNPRRPSGSSITLGNAGLIATEYLLRYYAEGGRLLHPDRPPSLEPERGVAALEGYLAQLDIASHLKKEWWSASVESFRDGQLAMLIVYSNLFNPLSQRGRFPAPGFAPVPGAQPQIGGGALGMSCYSEKKTQAAQFFRWLYSPEIVQNLVLLGGNSAHPSVYANQRILQRYPWLDLLRDGERYGRRESLDYQGRPFNLRLAENIIGQGVSHAINNIMPPGQAIAFINQRLRSETQG</sequence>
<dbReference type="SUPFAM" id="SSF47413">
    <property type="entry name" value="lambda repressor-like DNA-binding domains"/>
    <property type="match status" value="1"/>
</dbReference>
<evidence type="ECO:0000259" key="4">
    <source>
        <dbReference type="PROSITE" id="PS50932"/>
    </source>
</evidence>
<dbReference type="GO" id="GO:0000976">
    <property type="term" value="F:transcription cis-regulatory region binding"/>
    <property type="evidence" value="ECO:0007669"/>
    <property type="project" value="TreeGrafter"/>
</dbReference>
<gene>
    <name evidence="6" type="ORF">GJV78_17460</name>
</gene>
<feature type="domain" description="HTH lacI-type" evidence="4">
    <location>
        <begin position="2"/>
        <end position="56"/>
    </location>
</feature>
<evidence type="ECO:0000256" key="2">
    <source>
        <dbReference type="ARBA" id="ARBA00023125"/>
    </source>
</evidence>